<dbReference type="EMBL" id="SOQZ01000001">
    <property type="protein sequence ID" value="TDY14305.1"/>
    <property type="molecule type" value="Genomic_DNA"/>
</dbReference>
<dbReference type="InterPro" id="IPR026444">
    <property type="entry name" value="Secre_tail"/>
</dbReference>
<feature type="domain" description="Secretion system C-terminal sorting" evidence="4">
    <location>
        <begin position="767"/>
        <end position="839"/>
    </location>
</feature>
<dbReference type="RefSeq" id="WP_134198814.1">
    <property type="nucleotide sequence ID" value="NZ_SOQZ01000001.1"/>
</dbReference>
<dbReference type="InterPro" id="IPR031778">
    <property type="entry name" value="Sortilin_N"/>
</dbReference>
<keyword evidence="2" id="KW-0677">Repeat</keyword>
<dbReference type="Pfam" id="PF15902">
    <property type="entry name" value="Sortilin-Vps10"/>
    <property type="match status" value="1"/>
</dbReference>
<dbReference type="NCBIfam" id="TIGR04183">
    <property type="entry name" value="Por_Secre_tail"/>
    <property type="match status" value="1"/>
</dbReference>
<evidence type="ECO:0000259" key="3">
    <source>
        <dbReference type="Pfam" id="PF15902"/>
    </source>
</evidence>
<proteinExistence type="predicted"/>
<dbReference type="SUPFAM" id="SSF110296">
    <property type="entry name" value="Oligoxyloglucan reducing end-specific cellobiohydrolase"/>
    <property type="match status" value="2"/>
</dbReference>
<organism evidence="5 6">
    <name type="scientific">Meridianimaribacter flavus</name>
    <dbReference type="NCBI Taxonomy" id="571115"/>
    <lineage>
        <taxon>Bacteria</taxon>
        <taxon>Pseudomonadati</taxon>
        <taxon>Bacteroidota</taxon>
        <taxon>Flavobacteriia</taxon>
        <taxon>Flavobacteriales</taxon>
        <taxon>Flavobacteriaceae</taxon>
        <taxon>Meridianimaribacter</taxon>
    </lineage>
</organism>
<protein>
    <submittedName>
        <fullName evidence="5">Secreted protein (Por secretion system target)</fullName>
    </submittedName>
</protein>
<reference evidence="5 6" key="1">
    <citation type="submission" date="2019-03" db="EMBL/GenBank/DDBJ databases">
        <title>Genomic Encyclopedia of Type Strains, Phase III (KMG-III): the genomes of soil and plant-associated and newly described type strains.</title>
        <authorList>
            <person name="Whitman W."/>
        </authorList>
    </citation>
    <scope>NUCLEOTIDE SEQUENCE [LARGE SCALE GENOMIC DNA]</scope>
    <source>
        <strain evidence="5 6">CGMCC 1.10957</strain>
    </source>
</reference>
<evidence type="ECO:0000313" key="6">
    <source>
        <dbReference type="Proteomes" id="UP000294930"/>
    </source>
</evidence>
<evidence type="ECO:0000256" key="1">
    <source>
        <dbReference type="ARBA" id="ARBA00022729"/>
    </source>
</evidence>
<evidence type="ECO:0000256" key="2">
    <source>
        <dbReference type="ARBA" id="ARBA00022737"/>
    </source>
</evidence>
<comment type="caution">
    <text evidence="5">The sequence shown here is derived from an EMBL/GenBank/DDBJ whole genome shotgun (WGS) entry which is preliminary data.</text>
</comment>
<keyword evidence="6" id="KW-1185">Reference proteome</keyword>
<gene>
    <name evidence="5" type="ORF">A8975_0915</name>
</gene>
<dbReference type="PANTHER" id="PTHR43739">
    <property type="entry name" value="XYLOGLUCANASE (EUROFUNG)"/>
    <property type="match status" value="1"/>
</dbReference>
<name>A0ABY2G909_9FLAO</name>
<accession>A0ABY2G909</accession>
<feature type="domain" description="Sortilin N-terminal" evidence="3">
    <location>
        <begin position="192"/>
        <end position="290"/>
    </location>
</feature>
<keyword evidence="1" id="KW-0732">Signal</keyword>
<sequence>MKKFYISLVFSLFMMTSWSQEYKRMMDAGTYTVEEIIAEAEAYFAIEGTGQGKGYKPYKRWEYQALRNMDENGMLKTPEFYFEELENYNNYINQNSGLARTTVGTWEQLGPTNWNQTSGWNPGVGRVTSIAVDASNSNHIIAGANSGGVWKTLDGGATWEVLTDNMSNLYVYALAIDPNDSSTYYWGTTSGNIFKSTDAGATWNFWSDTGNGSVNKIIIDPANSNKMYCSVQSGGIFKSSNAGANWTLINESATNGYDVEFKPGDSNTIYASGQGVFVSTDGGTNFSEITGVFSNGPKMIGVSANSPSTVYVIEASGSAFGSLYKSTDSAVTFSELDHDGKNYFGYSSDPEDPSDVGSGQAPRDMDITVNPADANEVHIAGINTWRSLDGGVSFNISSQWIPQNAAAQGIGYCHADVDILEFVGDKLYAGTDGGIYVANNPSSALTANFYTDLSAGMSIKQFYKFGITQSDPVIISGGSQDNGTSAYLANGDWIDWLGADGMESFVDKNNSNIMYGTSQYGTTYKTINGGSNISNLVKPDGKGGQNFYNWVVPFEQDPLVQNTIYIAFDEVYMSTNGGTSWTSVSQNFGANIDNLKVAPSNSSYMYLSINGNLYKNTFVGIVNSWSQLSGFSGSVNSIAIHPTDPNKVAIATTSTQKVYVSSNGGVTWTPYGFDLPNFSAQALTWHDNGEDGLYLGMNYGVYYIDNTTGNSWQPFSNNLPNVIISELEINTVENKIYAATYGRGVWRSNLYDASLSVSEFDLQSLNMYPNPAKTQINLRWDKGDDVSIRIYNSIGKLMYYAKDENLLDTYTIDVAQYASGLYFVKVNTLNGVVTKKLIIE</sequence>
<dbReference type="Proteomes" id="UP000294930">
    <property type="component" value="Unassembled WGS sequence"/>
</dbReference>
<dbReference type="InterPro" id="IPR015943">
    <property type="entry name" value="WD40/YVTN_repeat-like_dom_sf"/>
</dbReference>
<dbReference type="InterPro" id="IPR052025">
    <property type="entry name" value="Xyloglucanase_GH74"/>
</dbReference>
<dbReference type="Gene3D" id="2.130.10.10">
    <property type="entry name" value="YVTN repeat-like/Quinoprotein amine dehydrogenase"/>
    <property type="match status" value="6"/>
</dbReference>
<dbReference type="Pfam" id="PF18962">
    <property type="entry name" value="Por_Secre_tail"/>
    <property type="match status" value="1"/>
</dbReference>
<evidence type="ECO:0000259" key="4">
    <source>
        <dbReference type="Pfam" id="PF18962"/>
    </source>
</evidence>
<evidence type="ECO:0000313" key="5">
    <source>
        <dbReference type="EMBL" id="TDY14305.1"/>
    </source>
</evidence>
<dbReference type="PANTHER" id="PTHR43739:SF5">
    <property type="entry name" value="EXO-ALPHA-SIALIDASE"/>
    <property type="match status" value="1"/>
</dbReference>